<dbReference type="Proteomes" id="UP000441336">
    <property type="component" value="Unassembled WGS sequence"/>
</dbReference>
<accession>A0A7K1TCX9</accession>
<sequence>MMSWPAKPLAFVATLLVGLGSLSGCMKGNELNVDLPGTAAIGTNYVDLPITASTVRQQPIQTLKAEHFLAGRLFDNLTGNTEARAVLSLLPSVNDSLPGRYTSATSPDSVVITLGFDQVYGSTSTPAKLDVLELATKLDERTVYNSASVAPVKATIGQNLVVPLNKTKAVRQAIATSTTDSITVQVPDPTVRLVVQRQGTGTNPNYPNVSSTFANSLFRQLQVASLTQAQLDAILAGIIIAPSQGYNGAVLSFSRVVSGAINIYFHPAASQKRHSYQLYFGPSPSGSGPGAPTDPRYYTQLSTDFQTSSALSALQGSAPGTRLSSAAAGGVTYVQEGTGLGTALSFVSPQFTSLLARPGIAINRAELILPIQPYSNALLSNPARLYALEVDAKNQPLQRVTGINSVDRVVQGDGAVQQGRGSEAIGLPYSASTTNIYYDVLITSYLQAYLNDPTAATLGGLPDALVLTPALSTATSLTLNRAALTASAMRLRVYYSQLRQ</sequence>
<dbReference type="EMBL" id="WQKZ01000002">
    <property type="protein sequence ID" value="MVN76267.1"/>
    <property type="molecule type" value="Genomic_DNA"/>
</dbReference>
<dbReference type="PROSITE" id="PS51257">
    <property type="entry name" value="PROKAR_LIPOPROTEIN"/>
    <property type="match status" value="1"/>
</dbReference>
<keyword evidence="2" id="KW-1185">Reference proteome</keyword>
<evidence type="ECO:0000313" key="2">
    <source>
        <dbReference type="Proteomes" id="UP000441336"/>
    </source>
</evidence>
<gene>
    <name evidence="1" type="ORF">GO988_08015</name>
</gene>
<dbReference type="InterPro" id="IPR025366">
    <property type="entry name" value="DUF4270"/>
</dbReference>
<organism evidence="1 2">
    <name type="scientific">Hymenobacter ginkgonis</name>
    <dbReference type="NCBI Taxonomy" id="2682976"/>
    <lineage>
        <taxon>Bacteria</taxon>
        <taxon>Pseudomonadati</taxon>
        <taxon>Bacteroidota</taxon>
        <taxon>Cytophagia</taxon>
        <taxon>Cytophagales</taxon>
        <taxon>Hymenobacteraceae</taxon>
        <taxon>Hymenobacter</taxon>
    </lineage>
</organism>
<proteinExistence type="predicted"/>
<name>A0A7K1TCX9_9BACT</name>
<protein>
    <submittedName>
        <fullName evidence="1">DUF4270 family protein</fullName>
    </submittedName>
</protein>
<reference evidence="1 2" key="1">
    <citation type="submission" date="2019-12" db="EMBL/GenBank/DDBJ databases">
        <title>Hymenobacter sp. HMF4947 Genome sequencing and assembly.</title>
        <authorList>
            <person name="Kang H."/>
            <person name="Cha I."/>
            <person name="Kim H."/>
            <person name="Joh K."/>
        </authorList>
    </citation>
    <scope>NUCLEOTIDE SEQUENCE [LARGE SCALE GENOMIC DNA]</scope>
    <source>
        <strain evidence="1 2">HMF4947</strain>
    </source>
</reference>
<dbReference type="Pfam" id="PF14092">
    <property type="entry name" value="DUF4270"/>
    <property type="match status" value="1"/>
</dbReference>
<comment type="caution">
    <text evidence="1">The sequence shown here is derived from an EMBL/GenBank/DDBJ whole genome shotgun (WGS) entry which is preliminary data.</text>
</comment>
<dbReference type="AlphaFoldDB" id="A0A7K1TCX9"/>
<evidence type="ECO:0000313" key="1">
    <source>
        <dbReference type="EMBL" id="MVN76267.1"/>
    </source>
</evidence>